<organism evidence="1 2">
    <name type="scientific">Paenibacillus algorifonticola</name>
    <dbReference type="NCBI Taxonomy" id="684063"/>
    <lineage>
        <taxon>Bacteria</taxon>
        <taxon>Bacillati</taxon>
        <taxon>Bacillota</taxon>
        <taxon>Bacilli</taxon>
        <taxon>Bacillales</taxon>
        <taxon>Paenibacillaceae</taxon>
        <taxon>Paenibacillus</taxon>
    </lineage>
</organism>
<protein>
    <submittedName>
        <fullName evidence="1">Uncharacterized protein</fullName>
    </submittedName>
</protein>
<dbReference type="AlphaFoldDB" id="A0A1I2CIU0"/>
<gene>
    <name evidence="1" type="ORF">SAMN04487969_105103</name>
</gene>
<dbReference type="EMBL" id="FONN01000005">
    <property type="protein sequence ID" value="SFE68299.1"/>
    <property type="molecule type" value="Genomic_DNA"/>
</dbReference>
<evidence type="ECO:0000313" key="1">
    <source>
        <dbReference type="EMBL" id="SFE68299.1"/>
    </source>
</evidence>
<proteinExistence type="predicted"/>
<sequence>MEKDDFPTPGSRLFLCHNLQIRETVNPFQIVNRHFAVIAHHFRLLNIDDRGRFR</sequence>
<evidence type="ECO:0000313" key="2">
    <source>
        <dbReference type="Proteomes" id="UP000183410"/>
    </source>
</evidence>
<keyword evidence="2" id="KW-1185">Reference proteome</keyword>
<name>A0A1I2CIU0_9BACL</name>
<dbReference type="Proteomes" id="UP000183410">
    <property type="component" value="Unassembled WGS sequence"/>
</dbReference>
<accession>A0A1I2CIU0</accession>
<reference evidence="2" key="1">
    <citation type="submission" date="2016-10" db="EMBL/GenBank/DDBJ databases">
        <authorList>
            <person name="Varghese N."/>
            <person name="Submissions S."/>
        </authorList>
    </citation>
    <scope>NUCLEOTIDE SEQUENCE [LARGE SCALE GENOMIC DNA]</scope>
    <source>
        <strain evidence="2">CGMCC 1.10223</strain>
    </source>
</reference>